<reference evidence="4 5" key="1">
    <citation type="journal article" date="2012" name="J. Bacteriol.">
        <title>Complete Genome Sequence of Flavobacterium indicum GPSTA100-9T, Isolated from Warm Spring Water.</title>
        <authorList>
            <person name="Barbier P."/>
            <person name="Houel A."/>
            <person name="Loux V."/>
            <person name="Poulain J."/>
            <person name="Bernardet J.F."/>
            <person name="Touchon M."/>
            <person name="Duchaud E."/>
        </authorList>
    </citation>
    <scope>NUCLEOTIDE SEQUENCE [LARGE SCALE GENOMIC DNA]</scope>
    <source>
        <strain evidence="5">DSM 17447 / CIP 109464 / GPTSA100-9</strain>
    </source>
</reference>
<evidence type="ECO:0000313" key="5">
    <source>
        <dbReference type="Proteomes" id="UP000007599"/>
    </source>
</evidence>
<dbReference type="HOGENOM" id="CLU_461350_0_0_10"/>
<dbReference type="PATRIC" id="fig|1094466.5.peg.2567"/>
<dbReference type="EMBL" id="HE774682">
    <property type="protein sequence ID" value="CCG54521.1"/>
    <property type="molecule type" value="Genomic_DNA"/>
</dbReference>
<dbReference type="InterPro" id="IPR049419">
    <property type="entry name" value="Reelin_subrepeat-B"/>
</dbReference>
<keyword evidence="5" id="KW-1185">Reference proteome</keyword>
<feature type="signal peptide" evidence="2">
    <location>
        <begin position="1"/>
        <end position="18"/>
    </location>
</feature>
<dbReference type="NCBIfam" id="TIGR04183">
    <property type="entry name" value="Por_Secre_tail"/>
    <property type="match status" value="1"/>
</dbReference>
<dbReference type="KEGG" id="fin:KQS_13115"/>
<protein>
    <recommendedName>
        <fullName evidence="3">Secretion system C-terminal sorting domain-containing protein</fullName>
    </recommendedName>
</protein>
<dbReference type="Proteomes" id="UP000007599">
    <property type="component" value="Chromosome I"/>
</dbReference>
<dbReference type="OrthoDB" id="1056765at2"/>
<dbReference type="InterPro" id="IPR026444">
    <property type="entry name" value="Secre_tail"/>
</dbReference>
<dbReference type="AlphaFoldDB" id="H8XRT7"/>
<dbReference type="Pfam" id="PF21471">
    <property type="entry name" value="Reelin_subrepeat-B"/>
    <property type="match status" value="1"/>
</dbReference>
<evidence type="ECO:0000259" key="3">
    <source>
        <dbReference type="Pfam" id="PF18962"/>
    </source>
</evidence>
<sequence length="591" mass="61644">MKKLYSIFIGLISFASFGQTIYSENMGTPTGNTAVATYVTGTAPATFQNGSPIVYTGTSGANMMRVSTASSGYTGASGNGNVFFNQTTNVGHFFQIDGINTSAYSAADLKLSFGMLSTSIATSQLIVEQSTNGGSTWTPLSYTAPTAANSWTLVSISGGAIPSSTTLSLRFTQPSTATTPVSTQFRIDDVKVENVSASCTLSLGTPVVACVTSTSGLDNYTVTIPYTGGATATYTITTTGVVSGDNPTTTAAGNIIITMSESVTGTQSVTVSSSPTCTFTTNFTSPDNCIATNSLPVNEPFNYAVGTQLNTSQMWKNSSVGADEILAVSGNLTYTGITSTGNSVSFTGTGSDTLLPFTDTTSGDLFTSFLVKVSDLTGISTTGSTYFAVLTNASNAFTVARIYFKTDGTNFQYGISPTTTVADIVWSANTYAVNSTQYLVLRYDFTNNSLSLYENPTIGGSASPSVVVTPTTALTSLANFILRQDSATSTPAMTIDELTITTTPNFTLSSASFSQIDGLKMYPNPVKGDNLHIETALNGSIEVAIFDLVGKQVVSTKVVNNTVNVANLTTGVYVVKITEEGKTSTKKLVIE</sequence>
<dbReference type="Gene3D" id="2.60.120.260">
    <property type="entry name" value="Galactose-binding domain-like"/>
    <property type="match status" value="1"/>
</dbReference>
<dbReference type="RefSeq" id="WP_014389639.1">
    <property type="nucleotide sequence ID" value="NC_017025.1"/>
</dbReference>
<evidence type="ECO:0000256" key="1">
    <source>
        <dbReference type="ARBA" id="ARBA00022729"/>
    </source>
</evidence>
<evidence type="ECO:0000256" key="2">
    <source>
        <dbReference type="SAM" id="SignalP"/>
    </source>
</evidence>
<dbReference type="eggNOG" id="COG4935">
    <property type="taxonomic scope" value="Bacteria"/>
</dbReference>
<feature type="chain" id="PRO_5003616987" description="Secretion system C-terminal sorting domain-containing protein" evidence="2">
    <location>
        <begin position="19"/>
        <end position="591"/>
    </location>
</feature>
<proteinExistence type="predicted"/>
<name>H8XRT7_FLAIG</name>
<keyword evidence="1 2" id="KW-0732">Signal</keyword>
<gene>
    <name evidence="4" type="ordered locus">KQS_13115</name>
</gene>
<dbReference type="Pfam" id="PF18962">
    <property type="entry name" value="Por_Secre_tail"/>
    <property type="match status" value="1"/>
</dbReference>
<evidence type="ECO:0000313" key="4">
    <source>
        <dbReference type="EMBL" id="CCG54521.1"/>
    </source>
</evidence>
<feature type="domain" description="Secretion system C-terminal sorting" evidence="3">
    <location>
        <begin position="521"/>
        <end position="590"/>
    </location>
</feature>
<dbReference type="STRING" id="1094466.KQS_13115"/>
<organism evidence="4 5">
    <name type="scientific">Flavobacterium indicum (strain DSM 17447 / CIP 109464 / GPTSA100-9)</name>
    <dbReference type="NCBI Taxonomy" id="1094466"/>
    <lineage>
        <taxon>Bacteria</taxon>
        <taxon>Pseudomonadati</taxon>
        <taxon>Bacteroidota</taxon>
        <taxon>Flavobacteriia</taxon>
        <taxon>Flavobacteriales</taxon>
        <taxon>Flavobacteriaceae</taxon>
        <taxon>Flavobacterium</taxon>
    </lineage>
</organism>
<reference evidence="5" key="2">
    <citation type="submission" date="2012-03" db="EMBL/GenBank/DDBJ databases">
        <title>Complete genome sequence of Flavobacterium indicum GPTSA100-9T, isolated from warm spring water.</title>
        <authorList>
            <person name="Barbier P."/>
            <person name="Houel A."/>
            <person name="Loux V."/>
            <person name="Poulain J."/>
            <person name="Bernardet J.-F."/>
            <person name="Touchon M."/>
            <person name="Duchaud E."/>
        </authorList>
    </citation>
    <scope>NUCLEOTIDE SEQUENCE [LARGE SCALE GENOMIC DNA]</scope>
    <source>
        <strain evidence="5">DSM 17447 / CIP 109464 / GPTSA100-9</strain>
    </source>
</reference>
<accession>H8XRT7</accession>